<dbReference type="EMBL" id="SMFZ01000002">
    <property type="protein sequence ID" value="TCK22800.1"/>
    <property type="molecule type" value="Genomic_DNA"/>
</dbReference>
<name>A0A4R1HQN6_PSEEN</name>
<evidence type="ECO:0000313" key="2">
    <source>
        <dbReference type="EMBL" id="TCK22800.1"/>
    </source>
</evidence>
<feature type="region of interest" description="Disordered" evidence="1">
    <location>
        <begin position="29"/>
        <end position="52"/>
    </location>
</feature>
<keyword evidence="3" id="KW-1185">Reference proteome</keyword>
<gene>
    <name evidence="2" type="ORF">EV378_6811</name>
</gene>
<dbReference type="AlphaFoldDB" id="A0A4R1HQN6"/>
<comment type="caution">
    <text evidence="2">The sequence shown here is derived from an EMBL/GenBank/DDBJ whole genome shotgun (WGS) entry which is preliminary data.</text>
</comment>
<protein>
    <submittedName>
        <fullName evidence="2">Uncharacterized protein</fullName>
    </submittedName>
</protein>
<proteinExistence type="predicted"/>
<evidence type="ECO:0000256" key="1">
    <source>
        <dbReference type="SAM" id="MobiDB-lite"/>
    </source>
</evidence>
<organism evidence="2 3">
    <name type="scientific">Pseudonocardia endophytica</name>
    <dbReference type="NCBI Taxonomy" id="401976"/>
    <lineage>
        <taxon>Bacteria</taxon>
        <taxon>Bacillati</taxon>
        <taxon>Actinomycetota</taxon>
        <taxon>Actinomycetes</taxon>
        <taxon>Pseudonocardiales</taxon>
        <taxon>Pseudonocardiaceae</taxon>
        <taxon>Pseudonocardia</taxon>
    </lineage>
</organism>
<accession>A0A4R1HQN6</accession>
<reference evidence="2 3" key="1">
    <citation type="submission" date="2019-03" db="EMBL/GenBank/DDBJ databases">
        <title>Sequencing the genomes of 1000 actinobacteria strains.</title>
        <authorList>
            <person name="Klenk H.-P."/>
        </authorList>
    </citation>
    <scope>NUCLEOTIDE SEQUENCE [LARGE SCALE GENOMIC DNA]</scope>
    <source>
        <strain evidence="2 3">DSM 44969</strain>
    </source>
</reference>
<dbReference type="Proteomes" id="UP000295560">
    <property type="component" value="Unassembled WGS sequence"/>
</dbReference>
<evidence type="ECO:0000313" key="3">
    <source>
        <dbReference type="Proteomes" id="UP000295560"/>
    </source>
</evidence>
<sequence length="52" mass="5706">MFRVFRHAEPVEPDVTPVERLSFRHLDDDPACTGAQHADADADADADAERAA</sequence>